<proteinExistence type="predicted"/>
<feature type="transmembrane region" description="Helical" evidence="1">
    <location>
        <begin position="85"/>
        <end position="104"/>
    </location>
</feature>
<evidence type="ECO:0000259" key="2">
    <source>
        <dbReference type="Pfam" id="PF02517"/>
    </source>
</evidence>
<reference evidence="3 4" key="1">
    <citation type="journal article" date="2008" name="Int. J. Syst. Evol. Microbiol.">
        <title>Description of Roseateles aquatilis sp. nov. and Roseateles terrae sp. nov., in the class Betaproteobacteria, and emended description of the genus Roseateles.</title>
        <authorList>
            <person name="Gomila M."/>
            <person name="Bowien B."/>
            <person name="Falsen E."/>
            <person name="Moore E.R."/>
            <person name="Lalucat J."/>
        </authorList>
    </citation>
    <scope>NUCLEOTIDE SEQUENCE [LARGE SCALE GENOMIC DNA]</scope>
    <source>
        <strain evidence="3 4">CCUG 48205</strain>
    </source>
</reference>
<dbReference type="InterPro" id="IPR003675">
    <property type="entry name" value="Rce1/LyrA-like_dom"/>
</dbReference>
<evidence type="ECO:0000313" key="3">
    <source>
        <dbReference type="EMBL" id="OWQ92087.1"/>
    </source>
</evidence>
<feature type="transmembrane region" description="Helical" evidence="1">
    <location>
        <begin position="151"/>
        <end position="169"/>
    </location>
</feature>
<feature type="transmembrane region" description="Helical" evidence="1">
    <location>
        <begin position="44"/>
        <end position="64"/>
    </location>
</feature>
<protein>
    <recommendedName>
        <fullName evidence="2">CAAX prenyl protease 2/Lysostaphin resistance protein A-like domain-containing protein</fullName>
    </recommendedName>
</protein>
<dbReference type="GO" id="GO:0004175">
    <property type="term" value="F:endopeptidase activity"/>
    <property type="evidence" value="ECO:0007669"/>
    <property type="project" value="UniProtKB-ARBA"/>
</dbReference>
<keyword evidence="1" id="KW-0812">Transmembrane</keyword>
<dbReference type="OrthoDB" id="9918133at2"/>
<keyword evidence="1" id="KW-0472">Membrane</keyword>
<dbReference type="GO" id="GO:0080120">
    <property type="term" value="P:CAAX-box protein maturation"/>
    <property type="evidence" value="ECO:0007669"/>
    <property type="project" value="UniProtKB-ARBA"/>
</dbReference>
<dbReference type="EMBL" id="NIOF01000002">
    <property type="protein sequence ID" value="OWQ92087.1"/>
    <property type="molecule type" value="Genomic_DNA"/>
</dbReference>
<evidence type="ECO:0000256" key="1">
    <source>
        <dbReference type="SAM" id="Phobius"/>
    </source>
</evidence>
<sequence>MRKSNLSVASAGVLLEPIFLLIASYALIGWLFSLHWRLWVDDAAASIALPFLAVLLVLLCAIALSRHRYALAGPVGIEEQRSRVAGRRLATVLLVSLPIAFLAGTSRFSDRHAFELMVPLSLAASILPILAAATLEEFIGRRVLISRLTRLGVPMLLAVVLQALVFVLLHGKSAASTPGPFAWYFTAGLTLGTLYVATRSLWPSVALHFMMNLCLAQTRPTWNWYTQRAVEEISADWVEPLPAVWLTAIVVYWAWRSQRHARPTRDSPGG</sequence>
<keyword evidence="4" id="KW-1185">Reference proteome</keyword>
<dbReference type="Proteomes" id="UP000197468">
    <property type="component" value="Unassembled WGS sequence"/>
</dbReference>
<evidence type="ECO:0000313" key="4">
    <source>
        <dbReference type="Proteomes" id="UP000197468"/>
    </source>
</evidence>
<organism evidence="3 4">
    <name type="scientific">Roseateles aquatilis</name>
    <dbReference type="NCBI Taxonomy" id="431061"/>
    <lineage>
        <taxon>Bacteria</taxon>
        <taxon>Pseudomonadati</taxon>
        <taxon>Pseudomonadota</taxon>
        <taxon>Betaproteobacteria</taxon>
        <taxon>Burkholderiales</taxon>
        <taxon>Sphaerotilaceae</taxon>
        <taxon>Roseateles</taxon>
    </lineage>
</organism>
<feature type="transmembrane region" description="Helical" evidence="1">
    <location>
        <begin position="181"/>
        <end position="198"/>
    </location>
</feature>
<dbReference type="RefSeq" id="WP_088383971.1">
    <property type="nucleotide sequence ID" value="NZ_NIOF01000002.1"/>
</dbReference>
<gene>
    <name evidence="3" type="ORF">CDN99_06960</name>
</gene>
<feature type="transmembrane region" description="Helical" evidence="1">
    <location>
        <begin position="12"/>
        <end position="32"/>
    </location>
</feature>
<dbReference type="AlphaFoldDB" id="A0A246JHH4"/>
<name>A0A246JHH4_9BURK</name>
<keyword evidence="1" id="KW-1133">Transmembrane helix</keyword>
<feature type="transmembrane region" description="Helical" evidence="1">
    <location>
        <begin position="116"/>
        <end position="139"/>
    </location>
</feature>
<comment type="caution">
    <text evidence="3">The sequence shown here is derived from an EMBL/GenBank/DDBJ whole genome shotgun (WGS) entry which is preliminary data.</text>
</comment>
<feature type="domain" description="CAAX prenyl protease 2/Lysostaphin resistance protein A-like" evidence="2">
    <location>
        <begin position="121"/>
        <end position="213"/>
    </location>
</feature>
<dbReference type="Pfam" id="PF02517">
    <property type="entry name" value="Rce1-like"/>
    <property type="match status" value="1"/>
</dbReference>
<accession>A0A246JHH4</accession>